<proteinExistence type="predicted"/>
<protein>
    <submittedName>
        <fullName evidence="1">Uncharacterized protein</fullName>
    </submittedName>
</protein>
<gene>
    <name evidence="1" type="ORF">J2W31_000314</name>
</gene>
<dbReference type="Proteomes" id="UP001242045">
    <property type="component" value="Unassembled WGS sequence"/>
</dbReference>
<accession>A0AAW8CRN8</accession>
<evidence type="ECO:0000313" key="2">
    <source>
        <dbReference type="Proteomes" id="UP001242045"/>
    </source>
</evidence>
<dbReference type="AlphaFoldDB" id="A0AAW8CRN8"/>
<dbReference type="RefSeq" id="WP_307683592.1">
    <property type="nucleotide sequence ID" value="NZ_JAUSRD010000001.1"/>
</dbReference>
<reference evidence="1" key="1">
    <citation type="submission" date="2023-07" db="EMBL/GenBank/DDBJ databases">
        <title>Sorghum-associated microbial communities from plants grown in Nebraska, USA.</title>
        <authorList>
            <person name="Schachtman D."/>
        </authorList>
    </citation>
    <scope>NUCLEOTIDE SEQUENCE</scope>
    <source>
        <strain evidence="1">DS3754</strain>
    </source>
</reference>
<comment type="caution">
    <text evidence="1">The sequence shown here is derived from an EMBL/GenBank/DDBJ whole genome shotgun (WGS) entry which is preliminary data.</text>
</comment>
<organism evidence="1 2">
    <name type="scientific">Variovorax boronicumulans</name>
    <dbReference type="NCBI Taxonomy" id="436515"/>
    <lineage>
        <taxon>Bacteria</taxon>
        <taxon>Pseudomonadati</taxon>
        <taxon>Pseudomonadota</taxon>
        <taxon>Betaproteobacteria</taxon>
        <taxon>Burkholderiales</taxon>
        <taxon>Comamonadaceae</taxon>
        <taxon>Variovorax</taxon>
    </lineage>
</organism>
<name>A0AAW8CRN8_9BURK</name>
<sequence>MSAIASLLGLVPGWIWAGLMAASVLHGCWIGHQRDGASNALHELQAAVAKVDLARTQAAFAANSNFRKFEHQQAAAAAELEHANQVRKQAAVGIDRSNRDDVDGLRRDVAQLDAAARRGGLPSAAAYPRELAASRRAAENARGLFLACAAEYQEVAGSAQRDVIDLGTGVGFADLVQTSAPP</sequence>
<evidence type="ECO:0000313" key="1">
    <source>
        <dbReference type="EMBL" id="MDP9891218.1"/>
    </source>
</evidence>
<dbReference type="EMBL" id="JAUSRD010000001">
    <property type="protein sequence ID" value="MDP9891218.1"/>
    <property type="molecule type" value="Genomic_DNA"/>
</dbReference>